<evidence type="ECO:0000313" key="2">
    <source>
        <dbReference type="EMBL" id="CDW49594.1"/>
    </source>
</evidence>
<organism evidence="2">
    <name type="scientific">Lepeophtheirus salmonis</name>
    <name type="common">Salmon louse</name>
    <name type="synonym">Caligus salmonis</name>
    <dbReference type="NCBI Taxonomy" id="72036"/>
    <lineage>
        <taxon>Eukaryota</taxon>
        <taxon>Metazoa</taxon>
        <taxon>Ecdysozoa</taxon>
        <taxon>Arthropoda</taxon>
        <taxon>Crustacea</taxon>
        <taxon>Multicrustacea</taxon>
        <taxon>Hexanauplia</taxon>
        <taxon>Copepoda</taxon>
        <taxon>Siphonostomatoida</taxon>
        <taxon>Caligidae</taxon>
        <taxon>Lepeophtheirus</taxon>
    </lineage>
</organism>
<dbReference type="EMBL" id="HACA01032233">
    <property type="protein sequence ID" value="CDW49594.1"/>
    <property type="molecule type" value="Transcribed_RNA"/>
</dbReference>
<proteinExistence type="predicted"/>
<feature type="transmembrane region" description="Helical" evidence="1">
    <location>
        <begin position="39"/>
        <end position="59"/>
    </location>
</feature>
<dbReference type="AlphaFoldDB" id="A0A0K2VGJ5"/>
<accession>A0A0K2VGJ5</accession>
<sequence length="84" mass="9366">MMKVGIFQRSIMPITTNTIIIQKTVLLTPLLEDPHIRKYLLGVASSVVSAFIALCIYCYEFFILTLTKSIGCFCSSIVTLKNCS</sequence>
<keyword evidence="1" id="KW-0812">Transmembrane</keyword>
<evidence type="ECO:0000256" key="1">
    <source>
        <dbReference type="SAM" id="Phobius"/>
    </source>
</evidence>
<name>A0A0K2VGJ5_LEPSM</name>
<keyword evidence="1" id="KW-1133">Transmembrane helix</keyword>
<reference evidence="2" key="1">
    <citation type="submission" date="2014-05" db="EMBL/GenBank/DDBJ databases">
        <authorList>
            <person name="Chronopoulou M."/>
        </authorList>
    </citation>
    <scope>NUCLEOTIDE SEQUENCE</scope>
    <source>
        <tissue evidence="2">Whole organism</tissue>
    </source>
</reference>
<keyword evidence="1" id="KW-0472">Membrane</keyword>
<protein>
    <submittedName>
        <fullName evidence="2">Uncharacterized protein</fullName>
    </submittedName>
</protein>